<accession>A0A0C2CWC5</accession>
<evidence type="ECO:0000313" key="1">
    <source>
        <dbReference type="EMBL" id="KIG15346.1"/>
    </source>
</evidence>
<dbReference type="AlphaFoldDB" id="A0A0C2CWC5"/>
<organism evidence="1 2">
    <name type="scientific">Enhygromyxa salina</name>
    <dbReference type="NCBI Taxonomy" id="215803"/>
    <lineage>
        <taxon>Bacteria</taxon>
        <taxon>Pseudomonadati</taxon>
        <taxon>Myxococcota</taxon>
        <taxon>Polyangia</taxon>
        <taxon>Nannocystales</taxon>
        <taxon>Nannocystaceae</taxon>
        <taxon>Enhygromyxa</taxon>
    </lineage>
</organism>
<dbReference type="EMBL" id="JMCC02000056">
    <property type="protein sequence ID" value="KIG15346.1"/>
    <property type="molecule type" value="Genomic_DNA"/>
</dbReference>
<name>A0A0C2CWC5_9BACT</name>
<dbReference type="InterPro" id="IPR025961">
    <property type="entry name" value="Metal_resist"/>
</dbReference>
<dbReference type="Gene3D" id="1.20.120.1490">
    <property type="match status" value="1"/>
</dbReference>
<protein>
    <recommendedName>
        <fullName evidence="3">Periplasmic heavy metal sensor</fullName>
    </recommendedName>
</protein>
<evidence type="ECO:0000313" key="2">
    <source>
        <dbReference type="Proteomes" id="UP000031599"/>
    </source>
</evidence>
<comment type="caution">
    <text evidence="1">The sequence shown here is derived from an EMBL/GenBank/DDBJ whole genome shotgun (WGS) entry which is preliminary data.</text>
</comment>
<reference evidence="1 2" key="1">
    <citation type="submission" date="2014-12" db="EMBL/GenBank/DDBJ databases">
        <title>Genome assembly of Enhygromyxa salina DSM 15201.</title>
        <authorList>
            <person name="Sharma G."/>
            <person name="Subramanian S."/>
        </authorList>
    </citation>
    <scope>NUCLEOTIDE SEQUENCE [LARGE SCALE GENOMIC DNA]</scope>
    <source>
        <strain evidence="1 2">DSM 15201</strain>
    </source>
</reference>
<evidence type="ECO:0008006" key="3">
    <source>
        <dbReference type="Google" id="ProtNLM"/>
    </source>
</evidence>
<gene>
    <name evidence="1" type="ORF">DB30_05678</name>
</gene>
<proteinExistence type="predicted"/>
<dbReference type="Pfam" id="PF13801">
    <property type="entry name" value="Metal_resist"/>
    <property type="match status" value="1"/>
</dbReference>
<dbReference type="Proteomes" id="UP000031599">
    <property type="component" value="Unassembled WGS sequence"/>
</dbReference>
<sequence length="107" mass="12098">MFADRVAASPAQEEVMHDATRELFRELRSLKDEAKRSRGDLGAAFGTERLDEERMGELFARHDELLASARKAVVGALAKIHDVLDPNQREQLSRWLGDRGGFGPYRM</sequence>